<keyword evidence="2" id="KW-0808">Transferase</keyword>
<protein>
    <submittedName>
        <fullName evidence="2">Methyltransferase domain-containing protein</fullName>
    </submittedName>
</protein>
<dbReference type="STRING" id="1416801.SAMN05192553_104269"/>
<name>A0A1H6ZCR0_9BACT</name>
<dbReference type="EMBL" id="FNZH01000004">
    <property type="protein sequence ID" value="SEJ49247.1"/>
    <property type="molecule type" value="Genomic_DNA"/>
</dbReference>
<sequence>MATYTTEITSDKLISDNPIHQRLYKAYIVAKDYVSGDLLEIGCGEGRGVAALGPLVNRYHGIDKIGEILDRLKQKYPDYTFEQAHLPPLGTIPSDSYDCVVSFQVIEHIQQDHLFLKEIYRVLKPGGFALISTPNIRFSLTRNPWHIREYTPEQLQAHCEKFFDRVETKGIGGNEKVWNYYRANKKSVEKFTRWDFLKLQYRLPASLLKIPYELANRMNRNSLHRSQGRAVEEISHEDYLLVDDPAAALDLYYILHKSPVAASETSR</sequence>
<keyword evidence="3" id="KW-1185">Reference proteome</keyword>
<dbReference type="GO" id="GO:0032259">
    <property type="term" value="P:methylation"/>
    <property type="evidence" value="ECO:0007669"/>
    <property type="project" value="UniProtKB-KW"/>
</dbReference>
<dbReference type="Proteomes" id="UP000199403">
    <property type="component" value="Unassembled WGS sequence"/>
</dbReference>
<dbReference type="InterPro" id="IPR013216">
    <property type="entry name" value="Methyltransf_11"/>
</dbReference>
<accession>A0A1H6ZCR0</accession>
<proteinExistence type="predicted"/>
<dbReference type="Gene3D" id="3.40.50.150">
    <property type="entry name" value="Vaccinia Virus protein VP39"/>
    <property type="match status" value="1"/>
</dbReference>
<dbReference type="RefSeq" id="WP_092176095.1">
    <property type="nucleotide sequence ID" value="NZ_FNZH01000004.1"/>
</dbReference>
<gene>
    <name evidence="2" type="ORF">SAMN05192553_104269</name>
</gene>
<evidence type="ECO:0000313" key="3">
    <source>
        <dbReference type="Proteomes" id="UP000199403"/>
    </source>
</evidence>
<organism evidence="2 3">
    <name type="scientific">Cyclobacterium xiamenense</name>
    <dbReference type="NCBI Taxonomy" id="1297121"/>
    <lineage>
        <taxon>Bacteria</taxon>
        <taxon>Pseudomonadati</taxon>
        <taxon>Bacteroidota</taxon>
        <taxon>Cytophagia</taxon>
        <taxon>Cytophagales</taxon>
        <taxon>Cyclobacteriaceae</taxon>
        <taxon>Cyclobacterium</taxon>
    </lineage>
</organism>
<dbReference type="PANTHER" id="PTHR42912">
    <property type="entry name" value="METHYLTRANSFERASE"/>
    <property type="match status" value="1"/>
</dbReference>
<evidence type="ECO:0000313" key="2">
    <source>
        <dbReference type="EMBL" id="SEJ49247.1"/>
    </source>
</evidence>
<dbReference type="InterPro" id="IPR029063">
    <property type="entry name" value="SAM-dependent_MTases_sf"/>
</dbReference>
<dbReference type="GO" id="GO:0008757">
    <property type="term" value="F:S-adenosylmethionine-dependent methyltransferase activity"/>
    <property type="evidence" value="ECO:0007669"/>
    <property type="project" value="InterPro"/>
</dbReference>
<dbReference type="InterPro" id="IPR050508">
    <property type="entry name" value="Methyltransf_Superfamily"/>
</dbReference>
<evidence type="ECO:0000259" key="1">
    <source>
        <dbReference type="Pfam" id="PF08241"/>
    </source>
</evidence>
<feature type="domain" description="Methyltransferase type 11" evidence="1">
    <location>
        <begin position="39"/>
        <end position="131"/>
    </location>
</feature>
<dbReference type="PANTHER" id="PTHR42912:SF80">
    <property type="entry name" value="METHYLTRANSFERASE DOMAIN-CONTAINING PROTEIN"/>
    <property type="match status" value="1"/>
</dbReference>
<keyword evidence="2" id="KW-0489">Methyltransferase</keyword>
<dbReference type="SUPFAM" id="SSF53335">
    <property type="entry name" value="S-adenosyl-L-methionine-dependent methyltransferases"/>
    <property type="match status" value="1"/>
</dbReference>
<dbReference type="AlphaFoldDB" id="A0A1H6ZCR0"/>
<dbReference type="CDD" id="cd02440">
    <property type="entry name" value="AdoMet_MTases"/>
    <property type="match status" value="1"/>
</dbReference>
<dbReference type="OrthoDB" id="3896938at2"/>
<dbReference type="Pfam" id="PF08241">
    <property type="entry name" value="Methyltransf_11"/>
    <property type="match status" value="1"/>
</dbReference>
<reference evidence="3" key="1">
    <citation type="submission" date="2016-10" db="EMBL/GenBank/DDBJ databases">
        <authorList>
            <person name="Varghese N."/>
            <person name="Submissions S."/>
        </authorList>
    </citation>
    <scope>NUCLEOTIDE SEQUENCE [LARGE SCALE GENOMIC DNA]</scope>
    <source>
        <strain evidence="3">IBRC-M 10761</strain>
    </source>
</reference>